<dbReference type="EMBL" id="WNYA01000003">
    <property type="protein sequence ID" value="KAG8583718.1"/>
    <property type="molecule type" value="Genomic_DNA"/>
</dbReference>
<keyword evidence="3" id="KW-1185">Reference proteome</keyword>
<evidence type="ECO:0000313" key="2">
    <source>
        <dbReference type="EMBL" id="KAG8583718.1"/>
    </source>
</evidence>
<keyword evidence="1" id="KW-0812">Transmembrane</keyword>
<proteinExistence type="predicted"/>
<evidence type="ECO:0000256" key="1">
    <source>
        <dbReference type="SAM" id="Phobius"/>
    </source>
</evidence>
<accession>A0AAV7CHB0</accession>
<name>A0AAV7CHB0_ENGPU</name>
<feature type="transmembrane region" description="Helical" evidence="1">
    <location>
        <begin position="66"/>
        <end position="84"/>
    </location>
</feature>
<dbReference type="AlphaFoldDB" id="A0AAV7CHB0"/>
<dbReference type="Proteomes" id="UP000824782">
    <property type="component" value="Unassembled WGS sequence"/>
</dbReference>
<evidence type="ECO:0000313" key="3">
    <source>
        <dbReference type="Proteomes" id="UP000824782"/>
    </source>
</evidence>
<gene>
    <name evidence="2" type="ORF">GDO81_008516</name>
</gene>
<keyword evidence="1" id="KW-0472">Membrane</keyword>
<keyword evidence="1" id="KW-1133">Transmembrane helix</keyword>
<protein>
    <submittedName>
        <fullName evidence="2">Uncharacterized protein</fullName>
    </submittedName>
</protein>
<sequence>MVQSISVCYVPSMETWFMFTQWSGYVYRIAVITWKTELCWKCVYSATDSERFALASQVFSTKAIDTLYLIFAFGTSDFLCYALLSSQLHLLMGFPS</sequence>
<organism evidence="2 3">
    <name type="scientific">Engystomops pustulosus</name>
    <name type="common">Tungara frog</name>
    <name type="synonym">Physalaemus pustulosus</name>
    <dbReference type="NCBI Taxonomy" id="76066"/>
    <lineage>
        <taxon>Eukaryota</taxon>
        <taxon>Metazoa</taxon>
        <taxon>Chordata</taxon>
        <taxon>Craniata</taxon>
        <taxon>Vertebrata</taxon>
        <taxon>Euteleostomi</taxon>
        <taxon>Amphibia</taxon>
        <taxon>Batrachia</taxon>
        <taxon>Anura</taxon>
        <taxon>Neobatrachia</taxon>
        <taxon>Hyloidea</taxon>
        <taxon>Leptodactylidae</taxon>
        <taxon>Leiuperinae</taxon>
        <taxon>Engystomops</taxon>
    </lineage>
</organism>
<reference evidence="2" key="1">
    <citation type="thesis" date="2020" institute="ProQuest LLC" country="789 East Eisenhower Parkway, Ann Arbor, MI, USA">
        <title>Comparative Genomics and Chromosome Evolution.</title>
        <authorList>
            <person name="Mudd A.B."/>
        </authorList>
    </citation>
    <scope>NUCLEOTIDE SEQUENCE</scope>
    <source>
        <strain evidence="2">237g6f4</strain>
        <tissue evidence="2">Blood</tissue>
    </source>
</reference>
<comment type="caution">
    <text evidence="2">The sequence shown here is derived from an EMBL/GenBank/DDBJ whole genome shotgun (WGS) entry which is preliminary data.</text>
</comment>